<feature type="compositionally biased region" description="Acidic residues" evidence="6">
    <location>
        <begin position="49"/>
        <end position="58"/>
    </location>
</feature>
<dbReference type="InterPro" id="IPR050490">
    <property type="entry name" value="Bact_solute-bd_prot1"/>
</dbReference>
<organism evidence="7 8">
    <name type="scientific">Vallitalea pronyensis</name>
    <dbReference type="NCBI Taxonomy" id="1348613"/>
    <lineage>
        <taxon>Bacteria</taxon>
        <taxon>Bacillati</taxon>
        <taxon>Bacillota</taxon>
        <taxon>Clostridia</taxon>
        <taxon>Lachnospirales</taxon>
        <taxon>Vallitaleaceae</taxon>
        <taxon>Vallitalea</taxon>
    </lineage>
</organism>
<dbReference type="KEGG" id="vpy:HZI73_24645"/>
<evidence type="ECO:0000313" key="7">
    <source>
        <dbReference type="EMBL" id="QUI25291.1"/>
    </source>
</evidence>
<dbReference type="Pfam" id="PF01547">
    <property type="entry name" value="SBP_bac_1"/>
    <property type="match status" value="1"/>
</dbReference>
<evidence type="ECO:0000256" key="3">
    <source>
        <dbReference type="ARBA" id="ARBA00023136"/>
    </source>
</evidence>
<dbReference type="InterPro" id="IPR006059">
    <property type="entry name" value="SBP"/>
</dbReference>
<evidence type="ECO:0000313" key="8">
    <source>
        <dbReference type="Proteomes" id="UP000683246"/>
    </source>
</evidence>
<dbReference type="PANTHER" id="PTHR43649">
    <property type="entry name" value="ARABINOSE-BINDING PROTEIN-RELATED"/>
    <property type="match status" value="1"/>
</dbReference>
<evidence type="ECO:0000256" key="4">
    <source>
        <dbReference type="ARBA" id="ARBA00023139"/>
    </source>
</evidence>
<proteinExistence type="predicted"/>
<keyword evidence="5" id="KW-0449">Lipoprotein</keyword>
<sequence length="539" mass="60281">MKKLMYVGFVCVLMVLVVGCGNTKKDSKEVTKERVESGSKLEENQETDKDNEETDQENDPSYYVEEGAQLSVFGYSGWNWGDTFNEEWAIVPVFKEKTNIDLKGFLSDTATDGEQAYNLMLASGELADLIFNTRKNIMRDAQDGAFVELTDLIEEHGPNIKKFFEEKPLAYKRSLSPDGSIYMIPGQSGGTAATGFFIRQDWLDNLGLEVPTTVDEFHDVLLAFKTEDANGNGDPSDEIPFFARGDAVLQDELTCMWGARNGFYEKDGKIVYGAYQPEYLEAMTHLSIWYQEGIIDAEIFTRGSKSRDILLGNNTGGSTVDWFGSTSSYNEKLKDDIPGFSFMPILPPATKEGVVTANKKRGSGNSSGGAIGITTKDPVAAMKALDFLFSEEGRILANFGVEGEDYTMVDGKPMFTEETLSQDNVLSHLRKRGIQFGWSFHQDFEYEKQWVTEVAIEGMDMYINAGILAAEAPFIDLTTDEQARVNELLTPIQSYVDEQRQLWILGVKSIDDTKDDYIAKLKELGIEEVLDIQNTAYNR</sequence>
<reference evidence="7" key="1">
    <citation type="submission" date="2020-07" db="EMBL/GenBank/DDBJ databases">
        <title>Vallitalea pronyensis genome.</title>
        <authorList>
            <person name="Postec A."/>
        </authorList>
    </citation>
    <scope>NUCLEOTIDE SEQUENCE</scope>
    <source>
        <strain evidence="7">FatNI3</strain>
    </source>
</reference>
<evidence type="ECO:0000256" key="2">
    <source>
        <dbReference type="ARBA" id="ARBA00022729"/>
    </source>
</evidence>
<dbReference type="EMBL" id="CP058649">
    <property type="protein sequence ID" value="QUI25291.1"/>
    <property type="molecule type" value="Genomic_DNA"/>
</dbReference>
<dbReference type="RefSeq" id="WP_212695991.1">
    <property type="nucleotide sequence ID" value="NZ_CP058649.1"/>
</dbReference>
<dbReference type="Proteomes" id="UP000683246">
    <property type="component" value="Chromosome"/>
</dbReference>
<dbReference type="SUPFAM" id="SSF53850">
    <property type="entry name" value="Periplasmic binding protein-like II"/>
    <property type="match status" value="1"/>
</dbReference>
<dbReference type="PANTHER" id="PTHR43649:SF33">
    <property type="entry name" value="POLYGALACTURONAN_RHAMNOGALACTURONAN-BINDING PROTEIN YTCQ"/>
    <property type="match status" value="1"/>
</dbReference>
<evidence type="ECO:0000256" key="6">
    <source>
        <dbReference type="SAM" id="MobiDB-lite"/>
    </source>
</evidence>
<evidence type="ECO:0000256" key="1">
    <source>
        <dbReference type="ARBA" id="ARBA00022475"/>
    </source>
</evidence>
<keyword evidence="8" id="KW-1185">Reference proteome</keyword>
<keyword evidence="1" id="KW-1003">Cell membrane</keyword>
<keyword evidence="3" id="KW-0472">Membrane</keyword>
<gene>
    <name evidence="7" type="ORF">HZI73_24645</name>
</gene>
<protein>
    <submittedName>
        <fullName evidence="7">Extracellular solute-binding protein</fullName>
    </submittedName>
</protein>
<dbReference type="Gene3D" id="3.40.190.10">
    <property type="entry name" value="Periplasmic binding protein-like II"/>
    <property type="match status" value="2"/>
</dbReference>
<dbReference type="AlphaFoldDB" id="A0A8J8MPE7"/>
<feature type="compositionally biased region" description="Basic and acidic residues" evidence="6">
    <location>
        <begin position="27"/>
        <end position="48"/>
    </location>
</feature>
<name>A0A8J8MPE7_9FIRM</name>
<keyword evidence="2" id="KW-0732">Signal</keyword>
<dbReference type="PROSITE" id="PS51257">
    <property type="entry name" value="PROKAR_LIPOPROTEIN"/>
    <property type="match status" value="1"/>
</dbReference>
<keyword evidence="4" id="KW-0564">Palmitate</keyword>
<accession>A0A8J8MPE7</accession>
<evidence type="ECO:0000256" key="5">
    <source>
        <dbReference type="ARBA" id="ARBA00023288"/>
    </source>
</evidence>
<feature type="region of interest" description="Disordered" evidence="6">
    <location>
        <begin position="27"/>
        <end position="59"/>
    </location>
</feature>